<evidence type="ECO:0000256" key="6">
    <source>
        <dbReference type="ARBA" id="ARBA00022989"/>
    </source>
</evidence>
<keyword evidence="3" id="KW-0813">Transport</keyword>
<feature type="transmembrane region" description="Helical" evidence="9">
    <location>
        <begin position="142"/>
        <end position="163"/>
    </location>
</feature>
<evidence type="ECO:0000259" key="10">
    <source>
        <dbReference type="Pfam" id="PF03600"/>
    </source>
</evidence>
<keyword evidence="6 9" id="KW-1133">Transmembrane helix</keyword>
<keyword evidence="5 9" id="KW-0812">Transmembrane</keyword>
<protein>
    <recommendedName>
        <fullName evidence="10">Citrate transporter-like domain-containing protein</fullName>
    </recommendedName>
</protein>
<evidence type="ECO:0000256" key="9">
    <source>
        <dbReference type="SAM" id="Phobius"/>
    </source>
</evidence>
<dbReference type="PANTHER" id="PTHR43302:SF5">
    <property type="entry name" value="TRANSPORTER ARSB-RELATED"/>
    <property type="match status" value="1"/>
</dbReference>
<evidence type="ECO:0000256" key="3">
    <source>
        <dbReference type="ARBA" id="ARBA00022448"/>
    </source>
</evidence>
<feature type="region of interest" description="Disordered" evidence="8">
    <location>
        <begin position="212"/>
        <end position="259"/>
    </location>
</feature>
<accession>A0ABD1ZHZ7</accession>
<evidence type="ECO:0000256" key="1">
    <source>
        <dbReference type="ARBA" id="ARBA00004651"/>
    </source>
</evidence>
<feature type="transmembrane region" description="Helical" evidence="9">
    <location>
        <begin position="396"/>
        <end position="415"/>
    </location>
</feature>
<feature type="transmembrane region" description="Helical" evidence="9">
    <location>
        <begin position="183"/>
        <end position="204"/>
    </location>
</feature>
<dbReference type="InterPro" id="IPR004680">
    <property type="entry name" value="Cit_transptr-like_dom"/>
</dbReference>
<feature type="transmembrane region" description="Helical" evidence="9">
    <location>
        <begin position="480"/>
        <end position="505"/>
    </location>
</feature>
<comment type="similarity">
    <text evidence="2">Belongs to the CitM (TC 2.A.11) transporter family.</text>
</comment>
<feature type="transmembrane region" description="Helical" evidence="9">
    <location>
        <begin position="436"/>
        <end position="460"/>
    </location>
</feature>
<feature type="transmembrane region" description="Helical" evidence="9">
    <location>
        <begin position="353"/>
        <end position="384"/>
    </location>
</feature>
<gene>
    <name evidence="11" type="ORF">R1flu_019188</name>
</gene>
<keyword evidence="12" id="KW-1185">Reference proteome</keyword>
<dbReference type="Proteomes" id="UP001605036">
    <property type="component" value="Unassembled WGS sequence"/>
</dbReference>
<comment type="subcellular location">
    <subcellularLocation>
        <location evidence="1">Cell membrane</location>
        <topology evidence="1">Multi-pass membrane protein</topology>
    </subcellularLocation>
</comment>
<dbReference type="InterPro" id="IPR000802">
    <property type="entry name" value="Arsenical_pump_ArsB"/>
</dbReference>
<evidence type="ECO:0000313" key="12">
    <source>
        <dbReference type="Proteomes" id="UP001605036"/>
    </source>
</evidence>
<feature type="transmembrane region" description="Helical" evidence="9">
    <location>
        <begin position="6"/>
        <end position="25"/>
    </location>
</feature>
<evidence type="ECO:0000313" key="11">
    <source>
        <dbReference type="EMBL" id="KAL2651060.1"/>
    </source>
</evidence>
<feature type="transmembrane region" description="Helical" evidence="9">
    <location>
        <begin position="58"/>
        <end position="79"/>
    </location>
</feature>
<proteinExistence type="inferred from homology"/>
<sequence length="524" mass="55611">MAWAEPWKVALGCIAFVVWWILAVFPAVPFLPIGRTGGSILGAVLMVVFQVVSPNDAFKAIDLPILALLFGTMVLSIYLERANLFQHLGTLLSWKSRGGKDLLCRVCILSAVCSAFFTNDTTCVVLTEFVLKMCKIEKLPMLPFLLALATSANIGSAATAIGNPQNLVIAVQSGISFGKFLKGVIPAVVVGTAVNIVLLLAFYWKHLSAPRPDSVEDGVVPIEDQESGGATPCSQGSKELTAVVVSSSPPSPADVEEASSGRLPVLYPENLEHLRSPQALGHAYPNTGRELYERRLSMQSMDRAGAESPARADTSMEIGTGMHGVTAREAISLWRDTGLISQTVRTKMWRTSVYLVTLGFLTALLAGLNLSWSAVAAAVVLMILDFTDAGPSLEKVSYSLLVFFSGMFIAVEGFNKTGAPGELWDAVEPHSRIDSVKGLTILSLVVIVLSNVASNVPTVLLLGARVASSAALSSASVTKAWLILAWVSTVAGNLTLVGSAANLIVSEQARTADDLKTPTTLITN</sequence>
<organism evidence="11 12">
    <name type="scientific">Riccia fluitans</name>
    <dbReference type="NCBI Taxonomy" id="41844"/>
    <lineage>
        <taxon>Eukaryota</taxon>
        <taxon>Viridiplantae</taxon>
        <taxon>Streptophyta</taxon>
        <taxon>Embryophyta</taxon>
        <taxon>Marchantiophyta</taxon>
        <taxon>Marchantiopsida</taxon>
        <taxon>Marchantiidae</taxon>
        <taxon>Marchantiales</taxon>
        <taxon>Ricciaceae</taxon>
        <taxon>Riccia</taxon>
    </lineage>
</organism>
<dbReference type="EMBL" id="JBHFFA010000001">
    <property type="protein sequence ID" value="KAL2651060.1"/>
    <property type="molecule type" value="Genomic_DNA"/>
</dbReference>
<dbReference type="CDD" id="cd01117">
    <property type="entry name" value="YbiR_permease"/>
    <property type="match status" value="1"/>
</dbReference>
<evidence type="ECO:0000256" key="4">
    <source>
        <dbReference type="ARBA" id="ARBA00022475"/>
    </source>
</evidence>
<evidence type="ECO:0000256" key="5">
    <source>
        <dbReference type="ARBA" id="ARBA00022692"/>
    </source>
</evidence>
<comment type="caution">
    <text evidence="11">The sequence shown here is derived from an EMBL/GenBank/DDBJ whole genome shotgun (WGS) entry which is preliminary data.</text>
</comment>
<reference evidence="11 12" key="1">
    <citation type="submission" date="2024-09" db="EMBL/GenBank/DDBJ databases">
        <title>Chromosome-scale assembly of Riccia fluitans.</title>
        <authorList>
            <person name="Paukszto L."/>
            <person name="Sawicki J."/>
            <person name="Karawczyk K."/>
            <person name="Piernik-Szablinska J."/>
            <person name="Szczecinska M."/>
            <person name="Mazdziarz M."/>
        </authorList>
    </citation>
    <scope>NUCLEOTIDE SEQUENCE [LARGE SCALE GENOMIC DNA]</scope>
    <source>
        <strain evidence="11">Rf_01</strain>
        <tissue evidence="11">Aerial parts of the thallus</tissue>
    </source>
</reference>
<dbReference type="PRINTS" id="PR00758">
    <property type="entry name" value="ARSENICPUMP"/>
</dbReference>
<keyword evidence="4" id="KW-1003">Cell membrane</keyword>
<feature type="domain" description="Citrate transporter-like" evidence="10">
    <location>
        <begin position="18"/>
        <end position="491"/>
    </location>
</feature>
<evidence type="ECO:0000256" key="2">
    <source>
        <dbReference type="ARBA" id="ARBA00009843"/>
    </source>
</evidence>
<dbReference type="Pfam" id="PF03600">
    <property type="entry name" value="CitMHS"/>
    <property type="match status" value="1"/>
</dbReference>
<evidence type="ECO:0000256" key="7">
    <source>
        <dbReference type="ARBA" id="ARBA00023136"/>
    </source>
</evidence>
<evidence type="ECO:0000256" key="8">
    <source>
        <dbReference type="SAM" id="MobiDB-lite"/>
    </source>
</evidence>
<dbReference type="PANTHER" id="PTHR43302">
    <property type="entry name" value="TRANSPORTER ARSB-RELATED"/>
    <property type="match status" value="1"/>
</dbReference>
<keyword evidence="7 9" id="KW-0472">Membrane</keyword>
<dbReference type="GO" id="GO:0005886">
    <property type="term" value="C:plasma membrane"/>
    <property type="evidence" value="ECO:0007669"/>
    <property type="project" value="UniProtKB-SubCell"/>
</dbReference>
<name>A0ABD1ZHZ7_9MARC</name>
<dbReference type="AlphaFoldDB" id="A0ABD1ZHZ7"/>